<evidence type="ECO:0000313" key="6">
    <source>
        <dbReference type="Proteomes" id="UP000029389"/>
    </source>
</evidence>
<gene>
    <name evidence="5" type="ORF">D0U04_19845</name>
    <name evidence="4" type="ORF">DJ93_215</name>
</gene>
<evidence type="ECO:0000313" key="4">
    <source>
        <dbReference type="EMBL" id="KFM98952.1"/>
    </source>
</evidence>
<feature type="domain" description="Flavodoxin-like fold" evidence="3">
    <location>
        <begin position="1"/>
        <end position="171"/>
    </location>
</feature>
<dbReference type="AlphaFoldDB" id="A0A090YLZ8"/>
<dbReference type="EMBL" id="JMQC01000008">
    <property type="protein sequence ID" value="KFM98952.1"/>
    <property type="molecule type" value="Genomic_DNA"/>
</dbReference>
<keyword evidence="2" id="KW-0560">Oxidoreductase</keyword>
<dbReference type="InterPro" id="IPR003680">
    <property type="entry name" value="Flavodoxin_fold"/>
</dbReference>
<accession>A0A090YLZ8</accession>
<dbReference type="FunFam" id="3.40.50.360:FF:000013">
    <property type="entry name" value="Glutathione-regulated potassium-efflux system ancillary protein KefG"/>
    <property type="match status" value="1"/>
</dbReference>
<proteinExistence type="inferred from homology"/>
<dbReference type="InterPro" id="IPR029039">
    <property type="entry name" value="Flavoprotein-like_sf"/>
</dbReference>
<dbReference type="Proteomes" id="UP000264294">
    <property type="component" value="Unassembled WGS sequence"/>
</dbReference>
<keyword evidence="7" id="KW-1185">Reference proteome</keyword>
<evidence type="ECO:0000259" key="3">
    <source>
        <dbReference type="Pfam" id="PF02525"/>
    </source>
</evidence>
<dbReference type="PATRIC" id="fig|1405.8.peg.383"/>
<dbReference type="SUPFAM" id="SSF52218">
    <property type="entry name" value="Flavoproteins"/>
    <property type="match status" value="1"/>
</dbReference>
<evidence type="ECO:0000256" key="2">
    <source>
        <dbReference type="ARBA" id="ARBA00023002"/>
    </source>
</evidence>
<sequence>MRTLVIVAHPDIEKSRINKRWVEELEKYSDEITVHELYKAAPNWEFNVEQEQQLLVEHDRYIFQFPFYWYSSPPLLKKWFDDVLTYGFAYGSKGDKVKGKEFGVAISIGGLEKDYRNSGNGSLTMNELTKPFQATCLYTGMEFIPSFYLYGAEYEISDEEIEKSAPEYVKYVMNKEYSNI</sequence>
<dbReference type="GO" id="GO:0003955">
    <property type="term" value="F:NAD(P)H dehydrogenase (quinone) activity"/>
    <property type="evidence" value="ECO:0007669"/>
    <property type="project" value="TreeGrafter"/>
</dbReference>
<dbReference type="PANTHER" id="PTHR47307">
    <property type="entry name" value="GLUTATHIONE-REGULATED POTASSIUM-EFFLUX SYSTEM ANCILLARY PROTEIN KEFG"/>
    <property type="match status" value="1"/>
</dbReference>
<dbReference type="STRING" id="1405.B7492_17860"/>
<dbReference type="PANTHER" id="PTHR47307:SF1">
    <property type="entry name" value="GLUTATHIONE-REGULATED POTASSIUM-EFFLUX SYSTEM ANCILLARY PROTEIN KEFG"/>
    <property type="match status" value="1"/>
</dbReference>
<name>A0A090YLZ8_9BACI</name>
<dbReference type="InterPro" id="IPR046980">
    <property type="entry name" value="KefG/KefF"/>
</dbReference>
<dbReference type="RefSeq" id="WP_042978917.1">
    <property type="nucleotide sequence ID" value="NZ_JMQC01000008.1"/>
</dbReference>
<dbReference type="GO" id="GO:0010181">
    <property type="term" value="F:FMN binding"/>
    <property type="evidence" value="ECO:0007669"/>
    <property type="project" value="TreeGrafter"/>
</dbReference>
<dbReference type="Pfam" id="PF02525">
    <property type="entry name" value="Flavodoxin_2"/>
    <property type="match status" value="1"/>
</dbReference>
<dbReference type="Proteomes" id="UP000029389">
    <property type="component" value="Unassembled WGS sequence"/>
</dbReference>
<dbReference type="GO" id="GO:0009055">
    <property type="term" value="F:electron transfer activity"/>
    <property type="evidence" value="ECO:0007669"/>
    <property type="project" value="TreeGrafter"/>
</dbReference>
<dbReference type="Gene3D" id="3.40.50.360">
    <property type="match status" value="1"/>
</dbReference>
<evidence type="ECO:0000256" key="1">
    <source>
        <dbReference type="ARBA" id="ARBA00006252"/>
    </source>
</evidence>
<dbReference type="EMBL" id="QVOD01000028">
    <property type="protein sequence ID" value="RFT65119.1"/>
    <property type="molecule type" value="Genomic_DNA"/>
</dbReference>
<comment type="caution">
    <text evidence="4">The sequence shown here is derived from an EMBL/GenBank/DDBJ whole genome shotgun (WGS) entry which is preliminary data.</text>
</comment>
<reference evidence="5 7" key="2">
    <citation type="submission" date="2018-08" db="EMBL/GenBank/DDBJ databases">
        <title>Bacillus clarus sp. nov. strain PS00077A.</title>
        <authorList>
            <person name="Mendez Acevedo M."/>
            <person name="Carroll L."/>
            <person name="Mukherjee M."/>
            <person name="Wiedmann M."/>
            <person name="Kovac J."/>
        </authorList>
    </citation>
    <scope>NUCLEOTIDE SEQUENCE [LARGE SCALE GENOMIC DNA]</scope>
    <source>
        <strain evidence="5 7">PS00077A</strain>
    </source>
</reference>
<comment type="similarity">
    <text evidence="1">Belongs to the NAD(P)H dehydrogenase (quinone) family.</text>
</comment>
<organism evidence="4 6">
    <name type="scientific">Bacillus clarus</name>
    <dbReference type="NCBI Taxonomy" id="2338372"/>
    <lineage>
        <taxon>Bacteria</taxon>
        <taxon>Bacillati</taxon>
        <taxon>Bacillota</taxon>
        <taxon>Bacilli</taxon>
        <taxon>Bacillales</taxon>
        <taxon>Bacillaceae</taxon>
        <taxon>Bacillus</taxon>
        <taxon>Bacillus cereus group</taxon>
    </lineage>
</organism>
<evidence type="ECO:0000313" key="5">
    <source>
        <dbReference type="EMBL" id="RFT65119.1"/>
    </source>
</evidence>
<protein>
    <submittedName>
        <fullName evidence="5">Flavodoxin family protein</fullName>
    </submittedName>
    <submittedName>
        <fullName evidence="4">Flavodoxin-like fold family protein</fullName>
    </submittedName>
</protein>
<evidence type="ECO:0000313" key="7">
    <source>
        <dbReference type="Proteomes" id="UP000264294"/>
    </source>
</evidence>
<reference evidence="4 6" key="1">
    <citation type="submission" date="2014-04" db="EMBL/GenBank/DDBJ databases">
        <authorList>
            <person name="Bishop-Lilly K.A."/>
            <person name="Broomall S.M."/>
            <person name="Chain P.S."/>
            <person name="Chertkov O."/>
            <person name="Coyne S.R."/>
            <person name="Daligault H.E."/>
            <person name="Davenport K.W."/>
            <person name="Erkkila T."/>
            <person name="Frey K.G."/>
            <person name="Gibbons H.S."/>
            <person name="Gu W."/>
            <person name="Jaissle J."/>
            <person name="Johnson S.L."/>
            <person name="Koroleva G.I."/>
            <person name="Ladner J.T."/>
            <person name="Lo C.-C."/>
            <person name="Minogue T.D."/>
            <person name="Munk C."/>
            <person name="Palacios G.F."/>
            <person name="Redden C.L."/>
            <person name="Rosenzweig C.N."/>
            <person name="Scholz M.B."/>
            <person name="Teshima H."/>
            <person name="Xu Y."/>
        </authorList>
    </citation>
    <scope>NUCLEOTIDE SEQUENCE [LARGE SCALE GENOMIC DNA]</scope>
    <source>
        <strain evidence="4 6">BHP</strain>
    </source>
</reference>